<feature type="coiled-coil region" evidence="1">
    <location>
        <begin position="154"/>
        <end position="237"/>
    </location>
</feature>
<evidence type="ECO:0000256" key="1">
    <source>
        <dbReference type="SAM" id="Coils"/>
    </source>
</evidence>
<reference evidence="2 3" key="1">
    <citation type="journal article" date="2013" name="PLoS ONE">
        <title>Complete Genome Analysis of a Haemophilus parasuis Serovar 12 Strain from China.</title>
        <authorList>
            <person name="Li Y."/>
            <person name="Kwok A.H."/>
            <person name="Jiang J."/>
            <person name="Zou Y."/>
            <person name="Zheng F."/>
            <person name="Chen P."/>
            <person name="Hou C."/>
            <person name="Leung F.C."/>
            <person name="Jiang P."/>
        </authorList>
    </citation>
    <scope>NUCLEOTIDE SEQUENCE [LARGE SCALE GENOMIC DNA]</scope>
    <source>
        <strain evidence="2 3">ZJ0906</strain>
    </source>
</reference>
<keyword evidence="1" id="KW-0175">Coiled coil</keyword>
<dbReference type="KEGG" id="hpaz:K756_02705"/>
<dbReference type="EMBL" id="CP005384">
    <property type="protein sequence ID" value="AGO15783.1"/>
    <property type="molecule type" value="Genomic_DNA"/>
</dbReference>
<protein>
    <submittedName>
        <fullName evidence="2">Uncharacterized protein</fullName>
    </submittedName>
</protein>
<organism evidence="2 3">
    <name type="scientific">Glaesserella parasuis ZJ0906</name>
    <dbReference type="NCBI Taxonomy" id="1322346"/>
    <lineage>
        <taxon>Bacteria</taxon>
        <taxon>Pseudomonadati</taxon>
        <taxon>Pseudomonadota</taxon>
        <taxon>Gammaproteobacteria</taxon>
        <taxon>Pasteurellales</taxon>
        <taxon>Pasteurellaceae</taxon>
        <taxon>Glaesserella</taxon>
    </lineage>
</organism>
<dbReference type="AlphaFoldDB" id="A0A806J1Q6"/>
<proteinExistence type="predicted"/>
<gene>
    <name evidence="2" type="ORF">K756_02705</name>
</gene>
<sequence>MAKTQHYYNSLPECSIVDYELIPYTEGALLWCGVKFNDLSDEVKLTSRISQSIYKHPYIPCLEKKTRMLNKAINEGKLRVVREHGEGGEILTDYLGNIRKDNNGNPMIDHVAYDRRYFWIKDLKAFISEHYPNDRPKTIFHDEELKPIVDLVEYERMSKEYQKFLTENTNLQTKLNELRTLLESKESQNRDQDLALQSLSIQLQQAKSSQQDAEERLEKGRELYRKLQADYNRLKINPETNLNLDNSLYLLGEVLSIVKSKVKQWTQSAIIDEILTQRQEKQIIGLEQRKIEEYFSTANKLFKAK</sequence>
<name>A0A806J1Q6_GLAPU</name>
<dbReference type="Proteomes" id="UP000014672">
    <property type="component" value="Chromosome"/>
</dbReference>
<evidence type="ECO:0000313" key="2">
    <source>
        <dbReference type="EMBL" id="AGO15783.1"/>
    </source>
</evidence>
<accession>A0A806J1Q6</accession>
<evidence type="ECO:0000313" key="3">
    <source>
        <dbReference type="Proteomes" id="UP000014672"/>
    </source>
</evidence>